<dbReference type="CDD" id="cd18579">
    <property type="entry name" value="ABC_6TM_ABCC_D1"/>
    <property type="match status" value="1"/>
</dbReference>
<dbReference type="FunFam" id="3.40.50.300:FF:000997">
    <property type="entry name" value="Multidrug resistance-associated protein 1"/>
    <property type="match status" value="1"/>
</dbReference>
<keyword evidence="9 11" id="KW-0472">Membrane</keyword>
<accession>A0A024TV80</accession>
<dbReference type="Pfam" id="PF00664">
    <property type="entry name" value="ABC_membrane"/>
    <property type="match status" value="2"/>
</dbReference>
<proteinExistence type="predicted"/>
<evidence type="ECO:0000256" key="2">
    <source>
        <dbReference type="ARBA" id="ARBA00022448"/>
    </source>
</evidence>
<dbReference type="CDD" id="cd18603">
    <property type="entry name" value="ABC_6TM_MRP1_2_3_6_D2_like"/>
    <property type="match status" value="1"/>
</dbReference>
<evidence type="ECO:0000256" key="5">
    <source>
        <dbReference type="ARBA" id="ARBA00022737"/>
    </source>
</evidence>
<feature type="region of interest" description="Disordered" evidence="10">
    <location>
        <begin position="638"/>
        <end position="660"/>
    </location>
</feature>
<evidence type="ECO:0000259" key="12">
    <source>
        <dbReference type="PROSITE" id="PS50893"/>
    </source>
</evidence>
<dbReference type="Pfam" id="PF00005">
    <property type="entry name" value="ABC_tran"/>
    <property type="match status" value="2"/>
</dbReference>
<evidence type="ECO:0000256" key="7">
    <source>
        <dbReference type="ARBA" id="ARBA00022840"/>
    </source>
</evidence>
<dbReference type="PANTHER" id="PTHR24223">
    <property type="entry name" value="ATP-BINDING CASSETTE SUB-FAMILY C"/>
    <property type="match status" value="1"/>
</dbReference>
<evidence type="ECO:0000256" key="11">
    <source>
        <dbReference type="SAM" id="Phobius"/>
    </source>
</evidence>
<feature type="transmembrane region" description="Helical" evidence="11">
    <location>
        <begin position="116"/>
        <end position="139"/>
    </location>
</feature>
<dbReference type="eggNOG" id="KOG0054">
    <property type="taxonomic scope" value="Eukaryota"/>
</dbReference>
<feature type="transmembrane region" description="Helical" evidence="11">
    <location>
        <begin position="218"/>
        <end position="251"/>
    </location>
</feature>
<protein>
    <submittedName>
        <fullName evidence="14">Uncharacterized protein</fullName>
    </submittedName>
</protein>
<evidence type="ECO:0000259" key="13">
    <source>
        <dbReference type="PROSITE" id="PS50929"/>
    </source>
</evidence>
<comment type="subcellular location">
    <subcellularLocation>
        <location evidence="1">Vacuole membrane</location>
        <topology evidence="1">Multi-pass membrane protein</topology>
    </subcellularLocation>
</comment>
<dbReference type="PROSITE" id="PS50929">
    <property type="entry name" value="ABC_TM1F"/>
    <property type="match status" value="2"/>
</dbReference>
<keyword evidence="8 11" id="KW-1133">Transmembrane helix</keyword>
<evidence type="ECO:0000256" key="1">
    <source>
        <dbReference type="ARBA" id="ARBA00004128"/>
    </source>
</evidence>
<dbReference type="FunFam" id="3.40.50.300:FF:000163">
    <property type="entry name" value="Multidrug resistance-associated protein member 4"/>
    <property type="match status" value="1"/>
</dbReference>
<keyword evidence="6" id="KW-0547">Nucleotide-binding</keyword>
<dbReference type="PANTHER" id="PTHR24223:SF443">
    <property type="entry name" value="MULTIDRUG-RESISTANCE LIKE PROTEIN 1, ISOFORM I"/>
    <property type="match status" value="1"/>
</dbReference>
<dbReference type="CDD" id="cd03250">
    <property type="entry name" value="ABCC_MRP_domain1"/>
    <property type="match status" value="1"/>
</dbReference>
<feature type="transmembrane region" description="Helical" evidence="11">
    <location>
        <begin position="319"/>
        <end position="338"/>
    </location>
</feature>
<dbReference type="SMART" id="SM00382">
    <property type="entry name" value="AAA"/>
    <property type="match status" value="2"/>
</dbReference>
<dbReference type="PROSITE" id="PS00211">
    <property type="entry name" value="ABC_TRANSPORTER_1"/>
    <property type="match status" value="2"/>
</dbReference>
<keyword evidence="3" id="KW-0926">Vacuole</keyword>
<keyword evidence="4 11" id="KW-0812">Transmembrane</keyword>
<evidence type="ECO:0000256" key="3">
    <source>
        <dbReference type="ARBA" id="ARBA00022554"/>
    </source>
</evidence>
<feature type="transmembrane region" description="Helical" evidence="11">
    <location>
        <begin position="80"/>
        <end position="101"/>
    </location>
</feature>
<dbReference type="Gene3D" id="3.40.50.300">
    <property type="entry name" value="P-loop containing nucleotide triphosphate hydrolases"/>
    <property type="match status" value="2"/>
</dbReference>
<dbReference type="RefSeq" id="XP_008873646.1">
    <property type="nucleotide sequence ID" value="XM_008875424.1"/>
</dbReference>
<gene>
    <name evidence="14" type="ORF">H310_09368</name>
</gene>
<evidence type="ECO:0000256" key="10">
    <source>
        <dbReference type="SAM" id="MobiDB-lite"/>
    </source>
</evidence>
<dbReference type="OrthoDB" id="6500128at2759"/>
<feature type="domain" description="ABC transmembrane type-1" evidence="13">
    <location>
        <begin position="711"/>
        <end position="991"/>
    </location>
</feature>
<dbReference type="Gene3D" id="1.20.1560.10">
    <property type="entry name" value="ABC transporter type 1, transmembrane domain"/>
    <property type="match status" value="2"/>
</dbReference>
<feature type="transmembrane region" description="Helical" evidence="11">
    <location>
        <begin position="935"/>
        <end position="954"/>
    </location>
</feature>
<reference evidence="14" key="1">
    <citation type="submission" date="2013-12" db="EMBL/GenBank/DDBJ databases">
        <title>The Genome Sequence of Aphanomyces invadans NJM9701.</title>
        <authorList>
            <consortium name="The Broad Institute Genomics Platform"/>
            <person name="Russ C."/>
            <person name="Tyler B."/>
            <person name="van West P."/>
            <person name="Dieguez-Uribeondo J."/>
            <person name="Young S.K."/>
            <person name="Zeng Q."/>
            <person name="Gargeya S."/>
            <person name="Fitzgerald M."/>
            <person name="Abouelleil A."/>
            <person name="Alvarado L."/>
            <person name="Chapman S.B."/>
            <person name="Gainer-Dewar J."/>
            <person name="Goldberg J."/>
            <person name="Griggs A."/>
            <person name="Gujja S."/>
            <person name="Hansen M."/>
            <person name="Howarth C."/>
            <person name="Imamovic A."/>
            <person name="Ireland A."/>
            <person name="Larimer J."/>
            <person name="McCowan C."/>
            <person name="Murphy C."/>
            <person name="Pearson M."/>
            <person name="Poon T.W."/>
            <person name="Priest M."/>
            <person name="Roberts A."/>
            <person name="Saif S."/>
            <person name="Shea T."/>
            <person name="Sykes S."/>
            <person name="Wortman J."/>
            <person name="Nusbaum C."/>
            <person name="Birren B."/>
        </authorList>
    </citation>
    <scope>NUCLEOTIDE SEQUENCE [LARGE SCALE GENOMIC DNA]</scope>
    <source>
        <strain evidence="14">NJM9701</strain>
    </source>
</reference>
<feature type="compositionally biased region" description="Acidic residues" evidence="10">
    <location>
        <begin position="646"/>
        <end position="655"/>
    </location>
</feature>
<dbReference type="InterPro" id="IPR003439">
    <property type="entry name" value="ABC_transporter-like_ATP-bd"/>
</dbReference>
<feature type="transmembrane region" description="Helical" evidence="11">
    <location>
        <begin position="846"/>
        <end position="866"/>
    </location>
</feature>
<dbReference type="GO" id="GO:0005524">
    <property type="term" value="F:ATP binding"/>
    <property type="evidence" value="ECO:0007669"/>
    <property type="project" value="UniProtKB-KW"/>
</dbReference>
<evidence type="ECO:0000256" key="8">
    <source>
        <dbReference type="ARBA" id="ARBA00022989"/>
    </source>
</evidence>
<feature type="transmembrane region" description="Helical" evidence="11">
    <location>
        <begin position="960"/>
        <end position="979"/>
    </location>
</feature>
<dbReference type="SUPFAM" id="SSF90123">
    <property type="entry name" value="ABC transporter transmembrane region"/>
    <property type="match status" value="2"/>
</dbReference>
<feature type="transmembrane region" description="Helical" evidence="11">
    <location>
        <begin position="747"/>
        <end position="772"/>
    </location>
</feature>
<feature type="domain" description="ABC transporter" evidence="12">
    <location>
        <begin position="403"/>
        <end position="634"/>
    </location>
</feature>
<dbReference type="InterPro" id="IPR011527">
    <property type="entry name" value="ABC1_TM_dom"/>
</dbReference>
<feature type="transmembrane region" description="Helical" evidence="11">
    <location>
        <begin position="350"/>
        <end position="372"/>
    </location>
</feature>
<dbReference type="GeneID" id="20086418"/>
<dbReference type="GO" id="GO:0005774">
    <property type="term" value="C:vacuolar membrane"/>
    <property type="evidence" value="ECO:0007669"/>
    <property type="project" value="UniProtKB-SubCell"/>
</dbReference>
<evidence type="ECO:0000313" key="14">
    <source>
        <dbReference type="EMBL" id="ETV98085.1"/>
    </source>
</evidence>
<dbReference type="GO" id="GO:0016887">
    <property type="term" value="F:ATP hydrolysis activity"/>
    <property type="evidence" value="ECO:0007669"/>
    <property type="project" value="InterPro"/>
</dbReference>
<dbReference type="InterPro" id="IPR044746">
    <property type="entry name" value="ABCC_6TM_D1"/>
</dbReference>
<evidence type="ECO:0000256" key="9">
    <source>
        <dbReference type="ARBA" id="ARBA00023136"/>
    </source>
</evidence>
<keyword evidence="7" id="KW-0067">ATP-binding</keyword>
<name>A0A024TV80_9STRA</name>
<evidence type="ECO:0000256" key="6">
    <source>
        <dbReference type="ARBA" id="ARBA00022741"/>
    </source>
</evidence>
<dbReference type="InterPro" id="IPR050173">
    <property type="entry name" value="ABC_transporter_C-like"/>
</dbReference>
<dbReference type="InterPro" id="IPR003593">
    <property type="entry name" value="AAA+_ATPase"/>
</dbReference>
<dbReference type="FunFam" id="1.20.1560.10:FF:000063">
    <property type="entry name" value="Multidrug resistance protein ABC transporter"/>
    <property type="match status" value="1"/>
</dbReference>
<dbReference type="InterPro" id="IPR036640">
    <property type="entry name" value="ABC1_TM_sf"/>
</dbReference>
<evidence type="ECO:0000256" key="4">
    <source>
        <dbReference type="ARBA" id="ARBA00022692"/>
    </source>
</evidence>
<dbReference type="STRING" id="157072.A0A024TV80"/>
<dbReference type="AlphaFoldDB" id="A0A024TV80"/>
<sequence length="1262" mass="138189">MEKRPLLPRTAPLGNSCPEKEGCMQMMLFTWMNPVMELGNKRPLEMDDLFQLNPDLRANAASARFRKCWDMELQKTSPSLAAALFRAFGAKFMAAGALRFIRDTLQFIGPFVLQRVIAFLLTPTALVSEGLVYVGLVFVGGILQSLCFRNYLYLVFETGLLVRSAIVTAVYQKSLALSVGAMTRHSAGEITNLMSIDAQRLQDLLADLHAIWYGPFLIATSCTLLCCHVGTAAFAGLAVILFVIPVTLCIARVMRALQKQLMEVRDSRVKVCYEVLSGIKVLKLQAWEIHFANRVASFRADELGKLTSYLMARTASTSLFNGVPSLVTIAAFTTYVLLGNSIDTLTALTSLSLIAIMRYPLFVLPNVINAIVEANVSFQRLKAFLLEPEQTPVGCGTLQTIGLLVDGAAFSWEQPVVPKRRASAMDDIISNLSFRLENQGIFAVVGEVGSGKSTLLSGFLGDATCTKGTVAVRGSVAYVAQQPFIQNATVRDNICFGLPYEYGRYIAVVRVCCLEADLRILPGGDLTEIGERGMNLSGGQRMRVALARAVYQDADIYLLDDVLASVDAHVGATIFQECIRGMLGGKLVLMVTNNLQILPHCDNVMVLSQGCIVEHGTYSNVLEVPNGTLASMVTKYKVSDAPPPQESDDEGDSDEFGTTPGHALVRVPSSEIADKPSTIVLNEDRSTGDVPWPVFAFWIQACGGTWVAVRVMVVFALAQATNVAATVWLSHWSTEDQSLDAASHRRAVMVFIGLHVGFAILLYLRVLGLYLAALQGSKALFQAMSSQVLRAPMYFFDATPLGRIMNRLSKDIYAVDEDIPSTWANVLTTVCSVAATLTTIAVVTPWFITALVPLMWFYATSLRYFVKTSRELQRLDSISRSPINALTGETLDGLATIRAYKVEPSFVQRNMDLLDSNQRACFLNFSANCWLGLRLEVSGALVASLATLFVVLHHSHTSSAFAGLAGVSLTYAFTVTPALNMSVRYLSQLETQMVSVERVQAYSVMATEGSLRSDVRQSPPWPQQGRIEFECVDLRYRVGMPRVLRQLSFTIQGGEKIGVVGRTGAGKSSLVVALMRLAEIHSGRITVDGIDISSIGVHDLREQISIIPQDPVLFSGTLRSNIDPFQRCADDALWVALKRVQLTVTCLDDSVDERGANFSVGERQLICIARALLKQSKIIVMDEATASIDADTDRLIQQSVRQVFAACTCITIAHRLHTVMDSDKILVMDRGSAVEFDSPTMLLKQKQSIFANLVAESRKSHE</sequence>
<dbReference type="InterPro" id="IPR017871">
    <property type="entry name" value="ABC_transporter-like_CS"/>
</dbReference>
<dbReference type="SUPFAM" id="SSF52540">
    <property type="entry name" value="P-loop containing nucleoside triphosphate hydrolases"/>
    <property type="match status" value="2"/>
</dbReference>
<organism evidence="14">
    <name type="scientific">Aphanomyces invadans</name>
    <dbReference type="NCBI Taxonomy" id="157072"/>
    <lineage>
        <taxon>Eukaryota</taxon>
        <taxon>Sar</taxon>
        <taxon>Stramenopiles</taxon>
        <taxon>Oomycota</taxon>
        <taxon>Saprolegniomycetes</taxon>
        <taxon>Saprolegniales</taxon>
        <taxon>Verrucalvaceae</taxon>
        <taxon>Aphanomyces</taxon>
    </lineage>
</organism>
<dbReference type="VEuPathDB" id="FungiDB:H310_09368"/>
<feature type="transmembrane region" description="Helical" evidence="11">
    <location>
        <begin position="151"/>
        <end position="171"/>
    </location>
</feature>
<feature type="domain" description="ABC transmembrane type-1" evidence="13">
    <location>
        <begin position="94"/>
        <end position="373"/>
    </location>
</feature>
<feature type="domain" description="ABC transporter" evidence="12">
    <location>
        <begin position="1029"/>
        <end position="1255"/>
    </location>
</feature>
<dbReference type="GO" id="GO:0140359">
    <property type="term" value="F:ABC-type transporter activity"/>
    <property type="evidence" value="ECO:0007669"/>
    <property type="project" value="InterPro"/>
</dbReference>
<dbReference type="EMBL" id="KI913971">
    <property type="protein sequence ID" value="ETV98085.1"/>
    <property type="molecule type" value="Genomic_DNA"/>
</dbReference>
<dbReference type="CDD" id="cd03244">
    <property type="entry name" value="ABCC_MRP_domain2"/>
    <property type="match status" value="1"/>
</dbReference>
<dbReference type="PROSITE" id="PS50893">
    <property type="entry name" value="ABC_TRANSPORTER_2"/>
    <property type="match status" value="2"/>
</dbReference>
<keyword evidence="5" id="KW-0677">Repeat</keyword>
<dbReference type="InterPro" id="IPR027417">
    <property type="entry name" value="P-loop_NTPase"/>
</dbReference>
<keyword evidence="2" id="KW-0813">Transport</keyword>
<dbReference type="FunFam" id="1.20.1560.10:FF:000020">
    <property type="entry name" value="ABC metal ion transporter"/>
    <property type="match status" value="1"/>
</dbReference>
<dbReference type="GO" id="GO:0000323">
    <property type="term" value="C:lytic vacuole"/>
    <property type="evidence" value="ECO:0007669"/>
    <property type="project" value="UniProtKB-ARBA"/>
</dbReference>